<proteinExistence type="predicted"/>
<dbReference type="AlphaFoldDB" id="A0A432YJ44"/>
<dbReference type="OrthoDB" id="6241350at2"/>
<protein>
    <recommendedName>
        <fullName evidence="3">Lipoprotein</fullName>
    </recommendedName>
</protein>
<gene>
    <name evidence="1" type="ORF">CWI76_01605</name>
</gene>
<organism evidence="1 2">
    <name type="scientific">Pseudidiomarina marina</name>
    <dbReference type="NCBI Taxonomy" id="502366"/>
    <lineage>
        <taxon>Bacteria</taxon>
        <taxon>Pseudomonadati</taxon>
        <taxon>Pseudomonadota</taxon>
        <taxon>Gammaproteobacteria</taxon>
        <taxon>Alteromonadales</taxon>
        <taxon>Idiomarinaceae</taxon>
        <taxon>Pseudidiomarina</taxon>
    </lineage>
</organism>
<sequence length="610" mass="68299">MSRRITIYSLSLFVLSGCASWEEEHRQAVALAAAHQWNKTIEQHHTQPTASGPKWQLPTEQAEIYVDYLEQLQDPETLLQVADVQACSLNPLTRSFVIHQQSPELVERQRQKTAKTVNVEQRGDTVTIIFGDCQNGELNGPVTALFTDDYYSKTEYFSGETKISGRIDGFFKNGQLHGEARVISIDRSNLGGSWRESTTLKIGVFDNGAQVGSHVTITGEGETQVITVSQALQDNYVRMNSWMSGQPNTRFHMLNGEIEGWLEFASSVLKDEPQCYRQGEKQLAHVYCYQVAPQIEQLMPIEAAAELPRLSSFDGIDDKPVTAASATAAAAATEKASHNSKPTPSAKWRIPQIGKINWLSLPNYKQLNSARAADYMPRLQQILADNIVQYLTPTAGNSCVLDDDTKSYLLYQLNQTDYATKRAKQRQRGMVYSDGQPKLSVTKGTCENGNLIGEFVVTYTYPQKFEMSSYRTSPDIYGRIEGSFVDGKLHGEVLKTWLTQQQPGTMAPSEVTTSLSVYLNGLRDGDEIQVIAIPQSRSTRLIKVTPYPEQRELAEIWLNGKRQLSSMLRHGVNDGFVTYHDPSLNIPPQCFRDGVQQNDNDYCEQISVNN</sequence>
<evidence type="ECO:0000313" key="1">
    <source>
        <dbReference type="EMBL" id="RUO60997.1"/>
    </source>
</evidence>
<dbReference type="PROSITE" id="PS51257">
    <property type="entry name" value="PROKAR_LIPOPROTEIN"/>
    <property type="match status" value="1"/>
</dbReference>
<evidence type="ECO:0008006" key="3">
    <source>
        <dbReference type="Google" id="ProtNLM"/>
    </source>
</evidence>
<comment type="caution">
    <text evidence="1">The sequence shown here is derived from an EMBL/GenBank/DDBJ whole genome shotgun (WGS) entry which is preliminary data.</text>
</comment>
<dbReference type="Proteomes" id="UP000288127">
    <property type="component" value="Unassembled WGS sequence"/>
</dbReference>
<accession>A0A432YJ44</accession>
<dbReference type="RefSeq" id="WP_126758637.1">
    <property type="nucleotide sequence ID" value="NZ_PIPZ01000001.1"/>
</dbReference>
<dbReference type="EMBL" id="PIPZ01000001">
    <property type="protein sequence ID" value="RUO60997.1"/>
    <property type="molecule type" value="Genomic_DNA"/>
</dbReference>
<keyword evidence="2" id="KW-1185">Reference proteome</keyword>
<reference evidence="2" key="1">
    <citation type="journal article" date="2018" name="Front. Microbiol.">
        <title>Genome-Based Analysis Reveals the Taxonomy and Diversity of the Family Idiomarinaceae.</title>
        <authorList>
            <person name="Liu Y."/>
            <person name="Lai Q."/>
            <person name="Shao Z."/>
        </authorList>
    </citation>
    <scope>NUCLEOTIDE SEQUENCE [LARGE SCALE GENOMIC DNA]</scope>
    <source>
        <strain evidence="2">PIM1</strain>
    </source>
</reference>
<name>A0A432YJ44_9GAMM</name>
<evidence type="ECO:0000313" key="2">
    <source>
        <dbReference type="Proteomes" id="UP000288127"/>
    </source>
</evidence>